<dbReference type="PANTHER" id="PTHR21224">
    <property type="entry name" value="INTEGRATOR COMPLEX SUBUNIT 1"/>
    <property type="match status" value="1"/>
</dbReference>
<name>A0AB34HML6_ESCRO</name>
<proteinExistence type="predicted"/>
<dbReference type="GO" id="GO:0032039">
    <property type="term" value="C:integrator complex"/>
    <property type="evidence" value="ECO:0007669"/>
    <property type="project" value="InterPro"/>
</dbReference>
<dbReference type="GO" id="GO:0034474">
    <property type="term" value="P:U2 snRNA 3'-end processing"/>
    <property type="evidence" value="ECO:0007669"/>
    <property type="project" value="InterPro"/>
</dbReference>
<evidence type="ECO:0000313" key="2">
    <source>
        <dbReference type="EMBL" id="KAJ8792734.1"/>
    </source>
</evidence>
<reference evidence="2 3" key="1">
    <citation type="submission" date="2022-11" db="EMBL/GenBank/DDBJ databases">
        <title>Whole genome sequence of Eschrichtius robustus ER-17-0199.</title>
        <authorList>
            <person name="Bruniche-Olsen A."/>
            <person name="Black A.N."/>
            <person name="Fields C.J."/>
            <person name="Walden K."/>
            <person name="Dewoody J.A."/>
        </authorList>
    </citation>
    <scope>NUCLEOTIDE SEQUENCE [LARGE SCALE GENOMIC DNA]</scope>
    <source>
        <strain evidence="2">ER-17-0199</strain>
        <tissue evidence="2">Blubber</tissue>
    </source>
</reference>
<accession>A0AB34HML6</accession>
<organism evidence="2 3">
    <name type="scientific">Eschrichtius robustus</name>
    <name type="common">California gray whale</name>
    <name type="synonym">Eschrichtius gibbosus</name>
    <dbReference type="NCBI Taxonomy" id="9764"/>
    <lineage>
        <taxon>Eukaryota</taxon>
        <taxon>Metazoa</taxon>
        <taxon>Chordata</taxon>
        <taxon>Craniata</taxon>
        <taxon>Vertebrata</taxon>
        <taxon>Euteleostomi</taxon>
        <taxon>Mammalia</taxon>
        <taxon>Eutheria</taxon>
        <taxon>Laurasiatheria</taxon>
        <taxon>Artiodactyla</taxon>
        <taxon>Whippomorpha</taxon>
        <taxon>Cetacea</taxon>
        <taxon>Mysticeti</taxon>
        <taxon>Eschrichtiidae</taxon>
        <taxon>Eschrichtius</taxon>
    </lineage>
</organism>
<evidence type="ECO:0000313" key="3">
    <source>
        <dbReference type="Proteomes" id="UP001159641"/>
    </source>
</evidence>
<evidence type="ECO:0000256" key="1">
    <source>
        <dbReference type="SAM" id="MobiDB-lite"/>
    </source>
</evidence>
<keyword evidence="3" id="KW-1185">Reference proteome</keyword>
<comment type="caution">
    <text evidence="2">The sequence shown here is derived from an EMBL/GenBank/DDBJ whole genome shotgun (WGS) entry which is preliminary data.</text>
</comment>
<dbReference type="EMBL" id="JAIQCJ010001083">
    <property type="protein sequence ID" value="KAJ8792734.1"/>
    <property type="molecule type" value="Genomic_DNA"/>
</dbReference>
<gene>
    <name evidence="2" type="ORF">J1605_019554</name>
</gene>
<feature type="region of interest" description="Disordered" evidence="1">
    <location>
        <begin position="1"/>
        <end position="28"/>
    </location>
</feature>
<dbReference type="Proteomes" id="UP001159641">
    <property type="component" value="Unassembled WGS sequence"/>
</dbReference>
<sequence>MVHGASGTSGHGEGGRLPPRRPPWAPASPASPCRARSFFLRLCSEVPILEDTLMRILVIGLSRELPLGPADAMELADHLVKRAAAVQADGEGLALCPARCGLVKRAAAVQADGEGLALCPARCGLVKRAAAVQADGEGLALCPARCGLVKRAAAVQADGEGLALCPARCGLVKRAAAVQADGEGLALCPARCGLVKRAAAVQADGEGLALCPARCGLVKRAAAVQADDTGVVTSRPCPEPSCAVLPTVRSCLLPGQLRCHVVETCPGSPGQLTLAACHCILPCAHMEVLKVERIQLIDAVLNLCTYHHPENIQLPPGYQPPNLAISTLYWKAWPLLLVVAAFNPENIGLAAWEEYPTLKMLMEMVMTK</sequence>
<protein>
    <submittedName>
        <fullName evidence="2">Uncharacterized protein</fullName>
    </submittedName>
</protein>
<dbReference type="InterPro" id="IPR038902">
    <property type="entry name" value="INTS1"/>
</dbReference>
<dbReference type="AlphaFoldDB" id="A0AB34HML6"/>
<dbReference type="PANTHER" id="PTHR21224:SF1">
    <property type="entry name" value="INTEGRATOR COMPLEX SUBUNIT 1"/>
    <property type="match status" value="1"/>
</dbReference>